<sequence length="639" mass="73300">MNLNSLIIKNFSRNLKNYGLYIFALVFSVSLFFSLLTLTLDDKASKEISQSTMMTSLFSVGAFVIVIIIIFFVMYANLIFIKRRHRELALFQLIGMNKSKVFRILLVENFFIYFGSLICGIILGFFISRLLLMILMNIIGVDLLVEMNFSITAALVTAGIFILIFIFLLIQNKYFLHRHQLIDLLKLNKVSEASQKPIGLATGLFGVLGIIMVAVGYFLSTKMFEWAMENPILLPVLMIGILVLTIVGSYLLFKCGIALILNIFRKRKAGHVNVNDVLSTTSIMFKMRSNAFLLTVITVITAISITAMSLSYINYYSTEKMLESTEPYDYTVENKEDLDYYETLLKDHGYDIEKYEKTFMSSHVEMDMESPLPEQEISYPIVSDEEFEGYDLKNNEVYVTGTLAILDFFTNMEEGTAVTFVNDDSYEKTLEITKVYTEGILPSRLTFGMPVLIVDDQIYQELKENEAYEKEHDMPTELFAFNIVDGDNDEILELMDKEENPSFTSKQKSYDEMIQMSGMLMFILGYLGFAFLLTSGCILYFKQIDECENEKGSYRVLRKLGFTNNEILRGLIYKMIISFGIPLIIGLLHSLFAVKSGWFIFGIEMWKPTLIVMLVYTILYSIFSLMSLLYYKRTVNNSL</sequence>
<evidence type="ECO:0000256" key="4">
    <source>
        <dbReference type="ARBA" id="ARBA00022989"/>
    </source>
</evidence>
<evidence type="ECO:0000259" key="7">
    <source>
        <dbReference type="Pfam" id="PF02687"/>
    </source>
</evidence>
<dbReference type="InterPro" id="IPR003838">
    <property type="entry name" value="ABC3_permease_C"/>
</dbReference>
<dbReference type="AlphaFoldDB" id="A0A6V7RH71"/>
<comment type="similarity">
    <text evidence="6">Belongs to the ABC-4 integral membrane protein family.</text>
</comment>
<dbReference type="GO" id="GO:0055085">
    <property type="term" value="P:transmembrane transport"/>
    <property type="evidence" value="ECO:0007669"/>
    <property type="project" value="UniProtKB-UniRule"/>
</dbReference>
<feature type="domain" description="ABC3 transporter permease C-terminal" evidence="7">
    <location>
        <begin position="61"/>
        <end position="169"/>
    </location>
</feature>
<evidence type="ECO:0000256" key="6">
    <source>
        <dbReference type="PIRNR" id="PIRNR018968"/>
    </source>
</evidence>
<keyword evidence="3 6" id="KW-0812">Transmembrane</keyword>
<organism evidence="8 9">
    <name type="scientific">Jeotgalicoccus meleagridis</name>
    <dbReference type="NCBI Taxonomy" id="2759181"/>
    <lineage>
        <taxon>Bacteria</taxon>
        <taxon>Bacillati</taxon>
        <taxon>Bacillota</taxon>
        <taxon>Bacilli</taxon>
        <taxon>Bacillales</taxon>
        <taxon>Staphylococcaceae</taxon>
        <taxon>Jeotgalicoccus</taxon>
    </lineage>
</organism>
<accession>A0A6V7RH71</accession>
<dbReference type="EMBL" id="CAJEWD010000007">
    <property type="protein sequence ID" value="CAD2076663.1"/>
    <property type="molecule type" value="Genomic_DNA"/>
</dbReference>
<evidence type="ECO:0000313" key="8">
    <source>
        <dbReference type="EMBL" id="CAD2076663.1"/>
    </source>
</evidence>
<protein>
    <submittedName>
        <fullName evidence="8">Bacitracin export permease protein BceB</fullName>
    </submittedName>
</protein>
<keyword evidence="5 6" id="KW-0472">Membrane</keyword>
<evidence type="ECO:0000256" key="1">
    <source>
        <dbReference type="ARBA" id="ARBA00004651"/>
    </source>
</evidence>
<dbReference type="GO" id="GO:0005886">
    <property type="term" value="C:plasma membrane"/>
    <property type="evidence" value="ECO:0007669"/>
    <property type="project" value="UniProtKB-SubCell"/>
</dbReference>
<keyword evidence="9" id="KW-1185">Reference proteome</keyword>
<evidence type="ECO:0000256" key="3">
    <source>
        <dbReference type="ARBA" id="ARBA00022692"/>
    </source>
</evidence>
<proteinExistence type="inferred from homology"/>
<reference evidence="8 9" key="1">
    <citation type="submission" date="2020-07" db="EMBL/GenBank/DDBJ databases">
        <authorList>
            <person name="Criscuolo A."/>
        </authorList>
    </citation>
    <scope>NUCLEOTIDE SEQUENCE [LARGE SCALE GENOMIC DNA]</scope>
    <source>
        <strain evidence="8">CIP111649</strain>
    </source>
</reference>
<dbReference type="Proteomes" id="UP000589351">
    <property type="component" value="Unassembled WGS sequence"/>
</dbReference>
<evidence type="ECO:0000313" key="9">
    <source>
        <dbReference type="Proteomes" id="UP000589351"/>
    </source>
</evidence>
<dbReference type="PIRSF" id="PIRSF018968">
    <property type="entry name" value="ABC_permease_BceB"/>
    <property type="match status" value="1"/>
</dbReference>
<comment type="caution">
    <text evidence="8">The sequence shown here is derived from an EMBL/GenBank/DDBJ whole genome shotgun (WGS) entry which is preliminary data.</text>
</comment>
<gene>
    <name evidence="8" type="primary">bceB</name>
    <name evidence="8" type="ORF">JEODO184_01015</name>
</gene>
<name>A0A6V7RH71_9STAP</name>
<dbReference type="PANTHER" id="PTHR46795:SF3">
    <property type="entry name" value="ABC TRANSPORTER PERMEASE"/>
    <property type="match status" value="1"/>
</dbReference>
<feature type="transmembrane region" description="Helical" evidence="6">
    <location>
        <begin position="571"/>
        <end position="591"/>
    </location>
</feature>
<dbReference type="InterPro" id="IPR027022">
    <property type="entry name" value="ABC_permease_BceB-typ"/>
</dbReference>
<feature type="transmembrane region" description="Helical" evidence="6">
    <location>
        <begin position="611"/>
        <end position="631"/>
    </location>
</feature>
<feature type="transmembrane region" description="Helical" evidence="6">
    <location>
        <begin position="60"/>
        <end position="80"/>
    </location>
</feature>
<dbReference type="Pfam" id="PF02687">
    <property type="entry name" value="FtsX"/>
    <property type="match status" value="1"/>
</dbReference>
<comment type="subcellular location">
    <subcellularLocation>
        <location evidence="1 6">Cell membrane</location>
        <topology evidence="1 6">Multi-pass membrane protein</topology>
    </subcellularLocation>
</comment>
<evidence type="ECO:0000256" key="5">
    <source>
        <dbReference type="ARBA" id="ARBA00023136"/>
    </source>
</evidence>
<dbReference type="RefSeq" id="WP_185125548.1">
    <property type="nucleotide sequence ID" value="NZ_CAJEWD010000007.1"/>
</dbReference>
<feature type="transmembrane region" description="Helical" evidence="6">
    <location>
        <begin position="101"/>
        <end position="127"/>
    </location>
</feature>
<feature type="transmembrane region" description="Helical" evidence="6">
    <location>
        <begin position="20"/>
        <end position="40"/>
    </location>
</feature>
<keyword evidence="4 6" id="KW-1133">Transmembrane helix</keyword>
<feature type="transmembrane region" description="Helical" evidence="6">
    <location>
        <begin position="291"/>
        <end position="313"/>
    </location>
</feature>
<dbReference type="PANTHER" id="PTHR46795">
    <property type="entry name" value="ABC TRANSPORTER PERMEASE-RELATED-RELATED"/>
    <property type="match status" value="1"/>
</dbReference>
<feature type="transmembrane region" description="Helical" evidence="6">
    <location>
        <begin position="232"/>
        <end position="261"/>
    </location>
</feature>
<feature type="transmembrane region" description="Helical" evidence="6">
    <location>
        <begin position="147"/>
        <end position="170"/>
    </location>
</feature>
<evidence type="ECO:0000256" key="2">
    <source>
        <dbReference type="ARBA" id="ARBA00022475"/>
    </source>
</evidence>
<keyword evidence="2 6" id="KW-1003">Cell membrane</keyword>
<keyword evidence="6" id="KW-0813">Transport</keyword>
<dbReference type="InterPro" id="IPR052536">
    <property type="entry name" value="ABC-4_Integral_Memb_Prot"/>
</dbReference>
<feature type="transmembrane region" description="Helical" evidence="6">
    <location>
        <begin position="519"/>
        <end position="541"/>
    </location>
</feature>
<feature type="transmembrane region" description="Helical" evidence="6">
    <location>
        <begin position="198"/>
        <end position="220"/>
    </location>
</feature>